<dbReference type="Pfam" id="PF00096">
    <property type="entry name" value="zf-C2H2"/>
    <property type="match status" value="2"/>
</dbReference>
<dbReference type="AlphaFoldDB" id="R7TJ06"/>
<evidence type="ECO:0000256" key="3">
    <source>
        <dbReference type="ARBA" id="ARBA00022771"/>
    </source>
</evidence>
<dbReference type="FunFam" id="3.30.160.60:FF:000630">
    <property type="entry name" value="Zinc finger protein 180"/>
    <property type="match status" value="1"/>
</dbReference>
<dbReference type="InterPro" id="IPR013087">
    <property type="entry name" value="Znf_C2H2_type"/>
</dbReference>
<dbReference type="GO" id="GO:0008270">
    <property type="term" value="F:zinc ion binding"/>
    <property type="evidence" value="ECO:0007669"/>
    <property type="project" value="UniProtKB-KW"/>
</dbReference>
<organism evidence="7">
    <name type="scientific">Capitella teleta</name>
    <name type="common">Polychaete worm</name>
    <dbReference type="NCBI Taxonomy" id="283909"/>
    <lineage>
        <taxon>Eukaryota</taxon>
        <taxon>Metazoa</taxon>
        <taxon>Spiralia</taxon>
        <taxon>Lophotrochozoa</taxon>
        <taxon>Annelida</taxon>
        <taxon>Polychaeta</taxon>
        <taxon>Sedentaria</taxon>
        <taxon>Scolecida</taxon>
        <taxon>Capitellidae</taxon>
        <taxon>Capitella</taxon>
    </lineage>
</organism>
<dbReference type="OrthoDB" id="3561125at2759"/>
<evidence type="ECO:0000256" key="2">
    <source>
        <dbReference type="ARBA" id="ARBA00022737"/>
    </source>
</evidence>
<dbReference type="PANTHER" id="PTHR24379">
    <property type="entry name" value="KRAB AND ZINC FINGER DOMAIN-CONTAINING"/>
    <property type="match status" value="1"/>
</dbReference>
<reference evidence="7 9" key="2">
    <citation type="journal article" date="2013" name="Nature">
        <title>Insights into bilaterian evolution from three spiralian genomes.</title>
        <authorList>
            <person name="Simakov O."/>
            <person name="Marletaz F."/>
            <person name="Cho S.J."/>
            <person name="Edsinger-Gonzales E."/>
            <person name="Havlak P."/>
            <person name="Hellsten U."/>
            <person name="Kuo D.H."/>
            <person name="Larsson T."/>
            <person name="Lv J."/>
            <person name="Arendt D."/>
            <person name="Savage R."/>
            <person name="Osoegawa K."/>
            <person name="de Jong P."/>
            <person name="Grimwood J."/>
            <person name="Chapman J.A."/>
            <person name="Shapiro H."/>
            <person name="Aerts A."/>
            <person name="Otillar R.P."/>
            <person name="Terry A.Y."/>
            <person name="Boore J.L."/>
            <person name="Grigoriev I.V."/>
            <person name="Lindberg D.R."/>
            <person name="Seaver E.C."/>
            <person name="Weisblat D.A."/>
            <person name="Putnam N.H."/>
            <person name="Rokhsar D.S."/>
        </authorList>
    </citation>
    <scope>NUCLEOTIDE SEQUENCE</scope>
    <source>
        <strain evidence="7 9">I ESC-2004</strain>
    </source>
</reference>
<feature type="domain" description="C2H2-type" evidence="6">
    <location>
        <begin position="56"/>
        <end position="83"/>
    </location>
</feature>
<dbReference type="Proteomes" id="UP000014760">
    <property type="component" value="Unassembled WGS sequence"/>
</dbReference>
<sequence>FGCPQCRYVTDRKNNLKRHVSTMHQECDKLLECCGVSFKNKAALRDHVLLFHSNGYLCRFCGRNFCRKALLKRHLAVHSGQKDFLCGHCDYATSHKSNLERHKRVH</sequence>
<reference evidence="8" key="3">
    <citation type="submission" date="2015-06" db="UniProtKB">
        <authorList>
            <consortium name="EnsemblMetazoa"/>
        </authorList>
    </citation>
    <scope>IDENTIFICATION</scope>
</reference>
<evidence type="ECO:0000313" key="8">
    <source>
        <dbReference type="EnsemblMetazoa" id="CapteP78403"/>
    </source>
</evidence>
<dbReference type="Pfam" id="PF13909">
    <property type="entry name" value="zf-H2C2_5"/>
    <property type="match status" value="1"/>
</dbReference>
<dbReference type="Gene3D" id="3.30.160.60">
    <property type="entry name" value="Classic Zinc Finger"/>
    <property type="match status" value="3"/>
</dbReference>
<dbReference type="PROSITE" id="PS50157">
    <property type="entry name" value="ZINC_FINGER_C2H2_2"/>
    <property type="match status" value="2"/>
</dbReference>
<keyword evidence="4" id="KW-0862">Zinc</keyword>
<dbReference type="SUPFAM" id="SSF57667">
    <property type="entry name" value="beta-beta-alpha zinc fingers"/>
    <property type="match status" value="2"/>
</dbReference>
<feature type="non-terminal residue" evidence="7">
    <location>
        <position position="106"/>
    </location>
</feature>
<dbReference type="EnsemblMetazoa" id="CapteT78403">
    <property type="protein sequence ID" value="CapteP78403"/>
    <property type="gene ID" value="CapteG78403"/>
</dbReference>
<accession>R7TJ06</accession>
<keyword evidence="3 5" id="KW-0863">Zinc-finger</keyword>
<evidence type="ECO:0000259" key="6">
    <source>
        <dbReference type="PROSITE" id="PS50157"/>
    </source>
</evidence>
<evidence type="ECO:0000256" key="1">
    <source>
        <dbReference type="ARBA" id="ARBA00022723"/>
    </source>
</evidence>
<keyword evidence="2" id="KW-0677">Repeat</keyword>
<feature type="domain" description="C2H2-type" evidence="6">
    <location>
        <begin position="84"/>
        <end position="106"/>
    </location>
</feature>
<dbReference type="SMART" id="SM00355">
    <property type="entry name" value="ZnF_C2H2"/>
    <property type="match status" value="4"/>
</dbReference>
<evidence type="ECO:0000313" key="9">
    <source>
        <dbReference type="Proteomes" id="UP000014760"/>
    </source>
</evidence>
<evidence type="ECO:0000256" key="4">
    <source>
        <dbReference type="ARBA" id="ARBA00022833"/>
    </source>
</evidence>
<dbReference type="PROSITE" id="PS00028">
    <property type="entry name" value="ZINC_FINGER_C2H2_1"/>
    <property type="match status" value="1"/>
</dbReference>
<dbReference type="InterPro" id="IPR036236">
    <property type="entry name" value="Znf_C2H2_sf"/>
</dbReference>
<evidence type="ECO:0000256" key="5">
    <source>
        <dbReference type="PROSITE-ProRule" id="PRU00042"/>
    </source>
</evidence>
<dbReference type="EMBL" id="KB310457">
    <property type="protein sequence ID" value="ELT91531.1"/>
    <property type="molecule type" value="Genomic_DNA"/>
</dbReference>
<dbReference type="EMBL" id="AMQN01013752">
    <property type="status" value="NOT_ANNOTATED_CDS"/>
    <property type="molecule type" value="Genomic_DNA"/>
</dbReference>
<reference evidence="9" key="1">
    <citation type="submission" date="2012-12" db="EMBL/GenBank/DDBJ databases">
        <authorList>
            <person name="Hellsten U."/>
            <person name="Grimwood J."/>
            <person name="Chapman J.A."/>
            <person name="Shapiro H."/>
            <person name="Aerts A."/>
            <person name="Otillar R.P."/>
            <person name="Terry A.Y."/>
            <person name="Boore J.L."/>
            <person name="Simakov O."/>
            <person name="Marletaz F."/>
            <person name="Cho S.-J."/>
            <person name="Edsinger-Gonzales E."/>
            <person name="Havlak P."/>
            <person name="Kuo D.-H."/>
            <person name="Larsson T."/>
            <person name="Lv J."/>
            <person name="Arendt D."/>
            <person name="Savage R."/>
            <person name="Osoegawa K."/>
            <person name="de Jong P."/>
            <person name="Lindberg D.R."/>
            <person name="Seaver E.C."/>
            <person name="Weisblat D.A."/>
            <person name="Putnam N.H."/>
            <person name="Grigoriev I.V."/>
            <person name="Rokhsar D.S."/>
        </authorList>
    </citation>
    <scope>NUCLEOTIDE SEQUENCE</scope>
    <source>
        <strain evidence="9">I ESC-2004</strain>
    </source>
</reference>
<evidence type="ECO:0000313" key="7">
    <source>
        <dbReference type="EMBL" id="ELT91531.1"/>
    </source>
</evidence>
<dbReference type="HOGENOM" id="CLU_002678_42_16_1"/>
<name>R7TJ06_CAPTE</name>
<gene>
    <name evidence="7" type="ORF">CAPTEDRAFT_78403</name>
</gene>
<dbReference type="PANTHER" id="PTHR24379:SF121">
    <property type="entry name" value="C2H2-TYPE DOMAIN-CONTAINING PROTEIN"/>
    <property type="match status" value="1"/>
</dbReference>
<protein>
    <recommendedName>
        <fullName evidence="6">C2H2-type domain-containing protein</fullName>
    </recommendedName>
</protein>
<feature type="non-terminal residue" evidence="7">
    <location>
        <position position="1"/>
    </location>
</feature>
<keyword evidence="9" id="KW-1185">Reference proteome</keyword>
<keyword evidence="1" id="KW-0479">Metal-binding</keyword>
<dbReference type="STRING" id="283909.R7TJ06"/>
<proteinExistence type="predicted"/>